<dbReference type="SUPFAM" id="SSF47384">
    <property type="entry name" value="Homodimeric domain of signal transducing histidine kinase"/>
    <property type="match status" value="1"/>
</dbReference>
<evidence type="ECO:0000256" key="6">
    <source>
        <dbReference type="ARBA" id="ARBA00023012"/>
    </source>
</evidence>
<evidence type="ECO:0000256" key="3">
    <source>
        <dbReference type="ARBA" id="ARBA00022553"/>
    </source>
</evidence>
<keyword evidence="10" id="KW-1185">Reference proteome</keyword>
<dbReference type="InterPro" id="IPR050736">
    <property type="entry name" value="Sensor_HK_Regulatory"/>
</dbReference>
<dbReference type="Gene3D" id="1.10.287.130">
    <property type="match status" value="1"/>
</dbReference>
<dbReference type="PANTHER" id="PTHR43711:SF1">
    <property type="entry name" value="HISTIDINE KINASE 1"/>
    <property type="match status" value="1"/>
</dbReference>
<dbReference type="InterPro" id="IPR004358">
    <property type="entry name" value="Sig_transdc_His_kin-like_C"/>
</dbReference>
<dbReference type="EMBL" id="RHJS01000002">
    <property type="protein sequence ID" value="RRK33387.1"/>
    <property type="molecule type" value="Genomic_DNA"/>
</dbReference>
<evidence type="ECO:0000256" key="1">
    <source>
        <dbReference type="ARBA" id="ARBA00000085"/>
    </source>
</evidence>
<dbReference type="AlphaFoldDB" id="A0A3R8JRA6"/>
<dbReference type="InterPro" id="IPR005467">
    <property type="entry name" value="His_kinase_dom"/>
</dbReference>
<protein>
    <recommendedName>
        <fullName evidence="2">histidine kinase</fullName>
        <ecNumber evidence="2">2.7.13.3</ecNumber>
    </recommendedName>
</protein>
<accession>A0A3R8JRA6</accession>
<reference evidence="9" key="1">
    <citation type="submission" date="2018-10" db="EMBL/GenBank/DDBJ databases">
        <title>Schaedlerella arabinophila gen. nov. sp. nov., isolated from the mouse intestinal tract and comparative analysis with the genome of the closely related altered Schaedler flora strain ASF502.</title>
        <authorList>
            <person name="Miyake S."/>
            <person name="Soh M."/>
            <person name="Seedorf H."/>
        </authorList>
    </citation>
    <scope>NUCLEOTIDE SEQUENCE [LARGE SCALE GENOMIC DNA]</scope>
    <source>
        <strain evidence="9">DSM 106076</strain>
    </source>
</reference>
<dbReference type="GO" id="GO:0000155">
    <property type="term" value="F:phosphorelay sensor kinase activity"/>
    <property type="evidence" value="ECO:0007669"/>
    <property type="project" value="InterPro"/>
</dbReference>
<dbReference type="InterPro" id="IPR036097">
    <property type="entry name" value="HisK_dim/P_sf"/>
</dbReference>
<comment type="catalytic activity">
    <reaction evidence="1">
        <text>ATP + protein L-histidine = ADP + protein N-phospho-L-histidine.</text>
        <dbReference type="EC" id="2.7.13.3"/>
    </reaction>
</comment>
<keyword evidence="5 9" id="KW-0418">Kinase</keyword>
<sequence>MNVMFPKLEKKFVILYTLSTGLILTLILAVAFLSYLASQNSRQNSMFQDQLFTLMSRLQTDSIFSDSYLAQLEHKNHLAIYIEENGSPFFFPGSYQTRTEREKLFDRAENLAAEEGIFPNSHPISSNLLQSSLLEIRGDEGDLYLGNILIIQTANGYKKLILLQDISGSQMQSIKTLIFYLGIDCIGILLLFLTGRWFVRRSLKPLEETYEKQQDFVAAASHELRSPLAVIQSTADAIADAPEEQVRLLDVIRKECRRGSSLVKNLLLLAAADQKQWAVKKMYFEMDEMLLSLLEVYEPLCVSRNGKLLLELPDESMPKVYADPALCRQIFTILLDNAVAYGLGDGGNREQSVAVRDAETDIGRKAVVKCGDGRRIVLRAKYLHPHVEVSVIDHGPGIPDGEKRLIFDRFYRQDQSRRQKEHFGLGLSVAAKLAEIQGVELDVRDTEGGGSTFRVTI</sequence>
<evidence type="ECO:0000313" key="9">
    <source>
        <dbReference type="EMBL" id="RRK33387.1"/>
    </source>
</evidence>
<evidence type="ECO:0000256" key="7">
    <source>
        <dbReference type="SAM" id="Phobius"/>
    </source>
</evidence>
<dbReference type="Proteomes" id="UP000274920">
    <property type="component" value="Unassembled WGS sequence"/>
</dbReference>
<dbReference type="CDD" id="cd00082">
    <property type="entry name" value="HisKA"/>
    <property type="match status" value="1"/>
</dbReference>
<dbReference type="SMART" id="SM00388">
    <property type="entry name" value="HisKA"/>
    <property type="match status" value="1"/>
</dbReference>
<dbReference type="Gene3D" id="3.30.565.10">
    <property type="entry name" value="Histidine kinase-like ATPase, C-terminal domain"/>
    <property type="match status" value="1"/>
</dbReference>
<evidence type="ECO:0000256" key="4">
    <source>
        <dbReference type="ARBA" id="ARBA00022679"/>
    </source>
</evidence>
<keyword evidence="7" id="KW-0472">Membrane</keyword>
<feature type="transmembrane region" description="Helical" evidence="7">
    <location>
        <begin position="12"/>
        <end position="37"/>
    </location>
</feature>
<evidence type="ECO:0000259" key="8">
    <source>
        <dbReference type="PROSITE" id="PS50109"/>
    </source>
</evidence>
<dbReference type="Pfam" id="PF02518">
    <property type="entry name" value="HATPase_c"/>
    <property type="match status" value="1"/>
</dbReference>
<name>A0A3R8JRA6_9FIRM</name>
<dbReference type="PROSITE" id="PS50109">
    <property type="entry name" value="HIS_KIN"/>
    <property type="match status" value="1"/>
</dbReference>
<dbReference type="PANTHER" id="PTHR43711">
    <property type="entry name" value="TWO-COMPONENT HISTIDINE KINASE"/>
    <property type="match status" value="1"/>
</dbReference>
<feature type="transmembrane region" description="Helical" evidence="7">
    <location>
        <begin position="177"/>
        <end position="199"/>
    </location>
</feature>
<evidence type="ECO:0000313" key="10">
    <source>
        <dbReference type="Proteomes" id="UP000274920"/>
    </source>
</evidence>
<evidence type="ECO:0000256" key="2">
    <source>
        <dbReference type="ARBA" id="ARBA00012438"/>
    </source>
</evidence>
<dbReference type="Pfam" id="PF00512">
    <property type="entry name" value="HisKA"/>
    <property type="match status" value="1"/>
</dbReference>
<proteinExistence type="predicted"/>
<organism evidence="9 10">
    <name type="scientific">Schaedlerella arabinosiphila</name>
    <dbReference type="NCBI Taxonomy" id="2044587"/>
    <lineage>
        <taxon>Bacteria</taxon>
        <taxon>Bacillati</taxon>
        <taxon>Bacillota</taxon>
        <taxon>Clostridia</taxon>
        <taxon>Lachnospirales</taxon>
        <taxon>Lachnospiraceae</taxon>
        <taxon>Schaedlerella</taxon>
    </lineage>
</organism>
<keyword evidence="4" id="KW-0808">Transferase</keyword>
<feature type="domain" description="Histidine kinase" evidence="8">
    <location>
        <begin position="219"/>
        <end position="457"/>
    </location>
</feature>
<dbReference type="SUPFAM" id="SSF55874">
    <property type="entry name" value="ATPase domain of HSP90 chaperone/DNA topoisomerase II/histidine kinase"/>
    <property type="match status" value="1"/>
</dbReference>
<dbReference type="InterPro" id="IPR003594">
    <property type="entry name" value="HATPase_dom"/>
</dbReference>
<gene>
    <name evidence="9" type="ORF">EBB54_20085</name>
</gene>
<keyword evidence="7" id="KW-0812">Transmembrane</keyword>
<keyword evidence="3" id="KW-0597">Phosphoprotein</keyword>
<keyword evidence="7" id="KW-1133">Transmembrane helix</keyword>
<dbReference type="EC" id="2.7.13.3" evidence="2"/>
<dbReference type="SMART" id="SM00387">
    <property type="entry name" value="HATPase_c"/>
    <property type="match status" value="1"/>
</dbReference>
<dbReference type="CDD" id="cd00075">
    <property type="entry name" value="HATPase"/>
    <property type="match status" value="1"/>
</dbReference>
<dbReference type="PRINTS" id="PR00344">
    <property type="entry name" value="BCTRLSENSOR"/>
</dbReference>
<evidence type="ECO:0000256" key="5">
    <source>
        <dbReference type="ARBA" id="ARBA00022777"/>
    </source>
</evidence>
<comment type="caution">
    <text evidence="9">The sequence shown here is derived from an EMBL/GenBank/DDBJ whole genome shotgun (WGS) entry which is preliminary data.</text>
</comment>
<dbReference type="InterPro" id="IPR036890">
    <property type="entry name" value="HATPase_C_sf"/>
</dbReference>
<dbReference type="InterPro" id="IPR003661">
    <property type="entry name" value="HisK_dim/P_dom"/>
</dbReference>
<keyword evidence="6" id="KW-0902">Two-component regulatory system</keyword>